<reference evidence="13 14" key="1">
    <citation type="submission" date="2019-02" db="EMBL/GenBank/DDBJ databases">
        <title>Deep-cultivation of Planctomycetes and their phenomic and genomic characterization uncovers novel biology.</title>
        <authorList>
            <person name="Wiegand S."/>
            <person name="Jogler M."/>
            <person name="Boedeker C."/>
            <person name="Pinto D."/>
            <person name="Vollmers J."/>
            <person name="Rivas-Marin E."/>
            <person name="Kohn T."/>
            <person name="Peeters S.H."/>
            <person name="Heuer A."/>
            <person name="Rast P."/>
            <person name="Oberbeckmann S."/>
            <person name="Bunk B."/>
            <person name="Jeske O."/>
            <person name="Meyerdierks A."/>
            <person name="Storesund J.E."/>
            <person name="Kallscheuer N."/>
            <person name="Luecker S."/>
            <person name="Lage O.M."/>
            <person name="Pohl T."/>
            <person name="Merkel B.J."/>
            <person name="Hornburger P."/>
            <person name="Mueller R.-W."/>
            <person name="Bruemmer F."/>
            <person name="Labrenz M."/>
            <person name="Spormann A.M."/>
            <person name="Op den Camp H."/>
            <person name="Overmann J."/>
            <person name="Amann R."/>
            <person name="Jetten M.S.M."/>
            <person name="Mascher T."/>
            <person name="Medema M.H."/>
            <person name="Devos D.P."/>
            <person name="Kaster A.-K."/>
            <person name="Ovreas L."/>
            <person name="Rohde M."/>
            <person name="Galperin M.Y."/>
            <person name="Jogler C."/>
        </authorList>
    </citation>
    <scope>NUCLEOTIDE SEQUENCE [LARGE SCALE GENOMIC DNA]</scope>
    <source>
        <strain evidence="13 14">Mal48</strain>
    </source>
</reference>
<keyword evidence="14" id="KW-1185">Reference proteome</keyword>
<dbReference type="NCBIfam" id="NF004189">
    <property type="entry name" value="PRK05644.1"/>
    <property type="match status" value="1"/>
</dbReference>
<keyword evidence="8" id="KW-0460">Magnesium</keyword>
<dbReference type="InterPro" id="IPR013760">
    <property type="entry name" value="Topo_IIA-like_dom_sf"/>
</dbReference>
<dbReference type="PRINTS" id="PR01159">
    <property type="entry name" value="DNAGYRASEB"/>
</dbReference>
<dbReference type="InterPro" id="IPR020568">
    <property type="entry name" value="Ribosomal_Su5_D2-typ_SF"/>
</dbReference>
<dbReference type="PRINTS" id="PR00418">
    <property type="entry name" value="TPI2FAMILY"/>
</dbReference>
<organism evidence="13 14">
    <name type="scientific">Thalassoglobus polymorphus</name>
    <dbReference type="NCBI Taxonomy" id="2527994"/>
    <lineage>
        <taxon>Bacteria</taxon>
        <taxon>Pseudomonadati</taxon>
        <taxon>Planctomycetota</taxon>
        <taxon>Planctomycetia</taxon>
        <taxon>Planctomycetales</taxon>
        <taxon>Planctomycetaceae</taxon>
        <taxon>Thalassoglobus</taxon>
    </lineage>
</organism>
<dbReference type="PANTHER" id="PTHR45866:SF1">
    <property type="entry name" value="DNA GYRASE SUBUNIT B, MITOCHONDRIAL"/>
    <property type="match status" value="1"/>
</dbReference>
<accession>A0A517QST6</accession>
<dbReference type="GO" id="GO:0005524">
    <property type="term" value="F:ATP binding"/>
    <property type="evidence" value="ECO:0007669"/>
    <property type="project" value="UniProtKB-KW"/>
</dbReference>
<dbReference type="Gene3D" id="3.30.230.10">
    <property type="match status" value="1"/>
</dbReference>
<keyword evidence="5" id="KW-0479">Metal-binding</keyword>
<dbReference type="SUPFAM" id="SSF56719">
    <property type="entry name" value="Type II DNA topoisomerase"/>
    <property type="match status" value="1"/>
</dbReference>
<evidence type="ECO:0000313" key="13">
    <source>
        <dbReference type="EMBL" id="QDT34692.1"/>
    </source>
</evidence>
<dbReference type="InterPro" id="IPR036890">
    <property type="entry name" value="HATPase_C_sf"/>
</dbReference>
<evidence type="ECO:0000256" key="9">
    <source>
        <dbReference type="ARBA" id="ARBA00023029"/>
    </source>
</evidence>
<dbReference type="InterPro" id="IPR013759">
    <property type="entry name" value="Topo_IIA_B_C"/>
</dbReference>
<dbReference type="SMART" id="SM00387">
    <property type="entry name" value="HATPase_c"/>
    <property type="match status" value="1"/>
</dbReference>
<dbReference type="Pfam" id="PF01751">
    <property type="entry name" value="Toprim"/>
    <property type="match status" value="1"/>
</dbReference>
<dbReference type="GO" id="GO:0003677">
    <property type="term" value="F:DNA binding"/>
    <property type="evidence" value="ECO:0007669"/>
    <property type="project" value="UniProtKB-KW"/>
</dbReference>
<dbReference type="EMBL" id="CP036267">
    <property type="protein sequence ID" value="QDT34692.1"/>
    <property type="molecule type" value="Genomic_DNA"/>
</dbReference>
<evidence type="ECO:0000256" key="4">
    <source>
        <dbReference type="ARBA" id="ARBA00012895"/>
    </source>
</evidence>
<dbReference type="CDD" id="cd16928">
    <property type="entry name" value="HATPase_GyrB-like"/>
    <property type="match status" value="1"/>
</dbReference>
<dbReference type="Proteomes" id="UP000315724">
    <property type="component" value="Chromosome"/>
</dbReference>
<dbReference type="SUPFAM" id="SSF55874">
    <property type="entry name" value="ATPase domain of HSP90 chaperone/DNA topoisomerase II/histidine kinase"/>
    <property type="match status" value="1"/>
</dbReference>
<keyword evidence="11 13" id="KW-0413">Isomerase</keyword>
<dbReference type="OrthoDB" id="9802808at2"/>
<evidence type="ECO:0000256" key="2">
    <source>
        <dbReference type="ARBA" id="ARBA00001946"/>
    </source>
</evidence>
<sequence>MAATAKGTSSYMADDIEVLEGLEHVRTRPSMYIGGVDSRGLHHLCWEVVDNSVDEYLAGECDQIKVTLHKDGCSVSIEDNGRGIPVDKHKKTGKSALEVILTTLYAGGKFSEKNYVRSGGLHGIGSSAVNALSEEMIATVHRDGHEYQQTYMRGRPQGPVKKVKPFRGHGTIIFFRPDDQIFRRTQFNADTIRQHLEDISYIHGGLKIIFVDEAKNERFELHHPEGIVAYLLKIIKDDKRKVVHENPFKQAKDEGKVHVDMVLQWTESTDEHIRSYVNGIRTRGGGTHESGFRSGVAKAVKNYMEVHNIKPKGLTISPDDIREGVIGIVSVFHNDPMFQGQTKDRLNNPEMNSLVDGMVRPGVESWLNNNPSIADAVIGRIVLAARARLASREAVKEIKRKGPGSRRSNLPGKLLDCRSNDPEKCELFIVEGQSAGGTAASGRDSKTQAVLPLKGKILNTESLALGKILKNQEIHDLVETLGTGIGPNFDVHKLRYDRIILLMDADSDGYHISTLLLTFFFRHMRDLVQQGKLYLGQPPLYKIEVGKERHYARDDADKEEIMASLPANRKVDVQRFKGLGEMNAAQLKETTLDPKTRTLLRVDIESAVDADTIFSQLLGKDASERYRIIMDEAGEVDDIDV</sequence>
<keyword evidence="6" id="KW-0547">Nucleotide-binding</keyword>
<keyword evidence="7" id="KW-0067">ATP-binding</keyword>
<evidence type="ECO:0000256" key="11">
    <source>
        <dbReference type="ARBA" id="ARBA00023235"/>
    </source>
</evidence>
<dbReference type="InterPro" id="IPR000565">
    <property type="entry name" value="Topo_IIA_B"/>
</dbReference>
<dbReference type="Pfam" id="PF00986">
    <property type="entry name" value="DNA_gyraseB_C"/>
    <property type="match status" value="1"/>
</dbReference>
<dbReference type="Pfam" id="PF02518">
    <property type="entry name" value="HATPase_c"/>
    <property type="match status" value="1"/>
</dbReference>
<name>A0A517QST6_9PLAN</name>
<dbReference type="InterPro" id="IPR002288">
    <property type="entry name" value="DNA_gyrase_B_C"/>
</dbReference>
<dbReference type="Gene3D" id="3.40.50.670">
    <property type="match status" value="1"/>
</dbReference>
<dbReference type="GO" id="GO:0003918">
    <property type="term" value="F:DNA topoisomerase type II (double strand cut, ATP-hydrolyzing) activity"/>
    <property type="evidence" value="ECO:0007669"/>
    <property type="project" value="UniProtKB-EC"/>
</dbReference>
<evidence type="ECO:0000313" key="14">
    <source>
        <dbReference type="Proteomes" id="UP000315724"/>
    </source>
</evidence>
<protein>
    <recommendedName>
        <fullName evidence="4">DNA topoisomerase (ATP-hydrolyzing)</fullName>
        <ecNumber evidence="4">5.6.2.2</ecNumber>
    </recommendedName>
</protein>
<dbReference type="EC" id="5.6.2.2" evidence="4"/>
<keyword evidence="10" id="KW-0238">DNA-binding</keyword>
<dbReference type="Pfam" id="PF00204">
    <property type="entry name" value="DNA_gyraseB"/>
    <property type="match status" value="1"/>
</dbReference>
<dbReference type="GO" id="GO:0006265">
    <property type="term" value="P:DNA topological change"/>
    <property type="evidence" value="ECO:0007669"/>
    <property type="project" value="InterPro"/>
</dbReference>
<dbReference type="InterPro" id="IPR014721">
    <property type="entry name" value="Ribsml_uS5_D2-typ_fold_subgr"/>
</dbReference>
<dbReference type="KEGG" id="tpol:Mal48_39640"/>
<dbReference type="InterPro" id="IPR006171">
    <property type="entry name" value="TOPRIM_dom"/>
</dbReference>
<evidence type="ECO:0000256" key="10">
    <source>
        <dbReference type="ARBA" id="ARBA00023125"/>
    </source>
</evidence>
<dbReference type="InterPro" id="IPR013506">
    <property type="entry name" value="Topo_IIA_bsu_dom2"/>
</dbReference>
<evidence type="ECO:0000256" key="6">
    <source>
        <dbReference type="ARBA" id="ARBA00022741"/>
    </source>
</evidence>
<evidence type="ECO:0000256" key="5">
    <source>
        <dbReference type="ARBA" id="ARBA00022723"/>
    </source>
</evidence>
<comment type="catalytic activity">
    <reaction evidence="1">
        <text>ATP-dependent breakage, passage and rejoining of double-stranded DNA.</text>
        <dbReference type="EC" id="5.6.2.2"/>
    </reaction>
</comment>
<dbReference type="InterPro" id="IPR001241">
    <property type="entry name" value="Topo_IIA"/>
</dbReference>
<evidence type="ECO:0000256" key="8">
    <source>
        <dbReference type="ARBA" id="ARBA00022842"/>
    </source>
</evidence>
<dbReference type="CDD" id="cd00822">
    <property type="entry name" value="TopoII_Trans_DNA_gyrase"/>
    <property type="match status" value="1"/>
</dbReference>
<evidence type="ECO:0000256" key="3">
    <source>
        <dbReference type="ARBA" id="ARBA00010708"/>
    </source>
</evidence>
<keyword evidence="9" id="KW-0799">Topoisomerase</keyword>
<dbReference type="AlphaFoldDB" id="A0A517QST6"/>
<dbReference type="GO" id="GO:0046872">
    <property type="term" value="F:metal ion binding"/>
    <property type="evidence" value="ECO:0007669"/>
    <property type="project" value="UniProtKB-KW"/>
</dbReference>
<feature type="domain" description="Toprim" evidence="12">
    <location>
        <begin position="425"/>
        <end position="539"/>
    </location>
</feature>
<gene>
    <name evidence="13" type="primary">gyrB_1</name>
    <name evidence="13" type="ORF">Mal48_39640</name>
</gene>
<evidence type="ECO:0000259" key="12">
    <source>
        <dbReference type="PROSITE" id="PS50880"/>
    </source>
</evidence>
<dbReference type="InterPro" id="IPR003594">
    <property type="entry name" value="HATPase_dom"/>
</dbReference>
<dbReference type="RefSeq" id="WP_145203030.1">
    <property type="nucleotide sequence ID" value="NZ_CP036267.1"/>
</dbReference>
<dbReference type="PANTHER" id="PTHR45866">
    <property type="entry name" value="DNA GYRASE/TOPOISOMERASE SUBUNIT B"/>
    <property type="match status" value="1"/>
</dbReference>
<dbReference type="SMART" id="SM00433">
    <property type="entry name" value="TOP2c"/>
    <property type="match status" value="1"/>
</dbReference>
<dbReference type="PROSITE" id="PS50880">
    <property type="entry name" value="TOPRIM"/>
    <property type="match status" value="1"/>
</dbReference>
<evidence type="ECO:0000256" key="7">
    <source>
        <dbReference type="ARBA" id="ARBA00022840"/>
    </source>
</evidence>
<comment type="cofactor">
    <cofactor evidence="2">
        <name>Mg(2+)</name>
        <dbReference type="ChEBI" id="CHEBI:18420"/>
    </cofactor>
</comment>
<proteinExistence type="inferred from homology"/>
<dbReference type="Gene3D" id="3.30.565.10">
    <property type="entry name" value="Histidine kinase-like ATPase, C-terminal domain"/>
    <property type="match status" value="1"/>
</dbReference>
<dbReference type="SUPFAM" id="SSF54211">
    <property type="entry name" value="Ribosomal protein S5 domain 2-like"/>
    <property type="match status" value="1"/>
</dbReference>
<evidence type="ECO:0000256" key="1">
    <source>
        <dbReference type="ARBA" id="ARBA00000185"/>
    </source>
</evidence>
<comment type="similarity">
    <text evidence="3">Belongs to the type II topoisomerase GyrB family.</text>
</comment>